<dbReference type="PANTHER" id="PTHR34477:SF1">
    <property type="entry name" value="UPF0213 PROTEIN YHBQ"/>
    <property type="match status" value="1"/>
</dbReference>
<keyword evidence="3" id="KW-0540">Nuclease</keyword>
<evidence type="ECO:0000259" key="2">
    <source>
        <dbReference type="PROSITE" id="PS50164"/>
    </source>
</evidence>
<dbReference type="EMBL" id="AP017368">
    <property type="protein sequence ID" value="BAV92176.1"/>
    <property type="molecule type" value="Genomic_DNA"/>
</dbReference>
<dbReference type="Pfam" id="PF01541">
    <property type="entry name" value="GIY-YIG"/>
    <property type="match status" value="1"/>
</dbReference>
<protein>
    <submittedName>
        <fullName evidence="3">Putative endonuclease</fullName>
    </submittedName>
</protein>
<comment type="similarity">
    <text evidence="1">Belongs to the UPF0213 family.</text>
</comment>
<dbReference type="GO" id="GO:0004519">
    <property type="term" value="F:endonuclease activity"/>
    <property type="evidence" value="ECO:0007669"/>
    <property type="project" value="UniProtKB-KW"/>
</dbReference>
<dbReference type="CDD" id="cd10456">
    <property type="entry name" value="GIY-YIG_UPF0213"/>
    <property type="match status" value="1"/>
</dbReference>
<dbReference type="InterPro" id="IPR000305">
    <property type="entry name" value="GIY-YIG_endonuc"/>
</dbReference>
<dbReference type="PANTHER" id="PTHR34477">
    <property type="entry name" value="UPF0213 PROTEIN YHBQ"/>
    <property type="match status" value="1"/>
</dbReference>
<evidence type="ECO:0000256" key="1">
    <source>
        <dbReference type="ARBA" id="ARBA00007435"/>
    </source>
</evidence>
<dbReference type="InterPro" id="IPR035901">
    <property type="entry name" value="GIY-YIG_endonuc_sf"/>
</dbReference>
<dbReference type="AlphaFoldDB" id="A0A1J1E3Z6"/>
<keyword evidence="3" id="KW-0378">Hydrolase</keyword>
<name>A0A1J1E3Z6_9BACT</name>
<organism evidence="3 4">
    <name type="scientific">Candidatus Desulfovibrio trichonymphae</name>
    <dbReference type="NCBI Taxonomy" id="1725232"/>
    <lineage>
        <taxon>Bacteria</taxon>
        <taxon>Pseudomonadati</taxon>
        <taxon>Thermodesulfobacteriota</taxon>
        <taxon>Desulfovibrionia</taxon>
        <taxon>Desulfovibrionales</taxon>
        <taxon>Desulfovibrionaceae</taxon>
        <taxon>Desulfovibrio</taxon>
    </lineage>
</organism>
<evidence type="ECO:0000313" key="3">
    <source>
        <dbReference type="EMBL" id="BAV92176.1"/>
    </source>
</evidence>
<accession>A0A1J1E3Z6</accession>
<sequence length="95" mass="10141">MAVGAGASVWHVYLLECADGTLYCGVTNNLAKRVQQHNGVIPGGACYTKGRRPVRLLTSRPCSSASAALLLERVVKACPRAAKRDFLQHGDSRAC</sequence>
<dbReference type="Proteomes" id="UP000242645">
    <property type="component" value="Chromosome"/>
</dbReference>
<dbReference type="PROSITE" id="PS50164">
    <property type="entry name" value="GIY_YIG"/>
    <property type="match status" value="1"/>
</dbReference>
<dbReference type="RefSeq" id="WP_172414415.1">
    <property type="nucleotide sequence ID" value="NZ_AP017368.1"/>
</dbReference>
<proteinExistence type="inferred from homology"/>
<dbReference type="Gene3D" id="3.40.1440.10">
    <property type="entry name" value="GIY-YIG endonuclease"/>
    <property type="match status" value="1"/>
</dbReference>
<dbReference type="InterPro" id="IPR050190">
    <property type="entry name" value="UPF0213_domain"/>
</dbReference>
<gene>
    <name evidence="3" type="ORF">RSDT_0664</name>
</gene>
<keyword evidence="4" id="KW-1185">Reference proteome</keyword>
<dbReference type="SUPFAM" id="SSF82771">
    <property type="entry name" value="GIY-YIG endonuclease"/>
    <property type="match status" value="1"/>
</dbReference>
<dbReference type="KEGG" id="dtr:RSDT_0664"/>
<feature type="domain" description="GIY-YIG" evidence="2">
    <location>
        <begin position="8"/>
        <end position="88"/>
    </location>
</feature>
<keyword evidence="3" id="KW-0255">Endonuclease</keyword>
<evidence type="ECO:0000313" key="4">
    <source>
        <dbReference type="Proteomes" id="UP000242645"/>
    </source>
</evidence>
<reference evidence="3 4" key="1">
    <citation type="journal article" date="2017" name="ISME J.">
        <title>Genome of 'Ca. Desulfovibrio trichonymphae', an H2-oxidizing bacterium in a tripartite symbiotic system within a protist cell in the termite gut.</title>
        <authorList>
            <person name="Kuwahara H."/>
            <person name="Yuki M."/>
            <person name="Izawa K."/>
            <person name="Ohkuma M."/>
            <person name="Hongoh Y."/>
        </authorList>
    </citation>
    <scope>NUCLEOTIDE SEQUENCE [LARGE SCALE GENOMIC DNA]</scope>
    <source>
        <strain evidence="3 4">Rs-N31</strain>
    </source>
</reference>